<evidence type="ECO:0000313" key="3">
    <source>
        <dbReference type="Proteomes" id="UP000294933"/>
    </source>
</evidence>
<dbReference type="VEuPathDB" id="FungiDB:BD410DRAFT_847203"/>
<gene>
    <name evidence="2" type="ORF">BD410DRAFT_847203</name>
</gene>
<feature type="compositionally biased region" description="Low complexity" evidence="1">
    <location>
        <begin position="346"/>
        <end position="370"/>
    </location>
</feature>
<accession>A0A4Y7PD81</accession>
<reference evidence="2 3" key="1">
    <citation type="submission" date="2018-06" db="EMBL/GenBank/DDBJ databases">
        <title>A transcriptomic atlas of mushroom development highlights an independent origin of complex multicellularity.</title>
        <authorList>
            <consortium name="DOE Joint Genome Institute"/>
            <person name="Krizsan K."/>
            <person name="Almasi E."/>
            <person name="Merenyi Z."/>
            <person name="Sahu N."/>
            <person name="Viragh M."/>
            <person name="Koszo T."/>
            <person name="Mondo S."/>
            <person name="Kiss B."/>
            <person name="Balint B."/>
            <person name="Kues U."/>
            <person name="Barry K."/>
            <person name="Hegedus J.C."/>
            <person name="Henrissat B."/>
            <person name="Johnson J."/>
            <person name="Lipzen A."/>
            <person name="Ohm R."/>
            <person name="Nagy I."/>
            <person name="Pangilinan J."/>
            <person name="Yan J."/>
            <person name="Xiong Y."/>
            <person name="Grigoriev I.V."/>
            <person name="Hibbett D.S."/>
            <person name="Nagy L.G."/>
        </authorList>
    </citation>
    <scope>NUCLEOTIDE SEQUENCE [LARGE SCALE GENOMIC DNA]</scope>
    <source>
        <strain evidence="2 3">SZMC22713</strain>
    </source>
</reference>
<feature type="region of interest" description="Disordered" evidence="1">
    <location>
        <begin position="341"/>
        <end position="384"/>
    </location>
</feature>
<proteinExistence type="predicted"/>
<dbReference type="AlphaFoldDB" id="A0A4Y7PD81"/>
<evidence type="ECO:0000256" key="1">
    <source>
        <dbReference type="SAM" id="MobiDB-lite"/>
    </source>
</evidence>
<keyword evidence="3" id="KW-1185">Reference proteome</keyword>
<dbReference type="Proteomes" id="UP000294933">
    <property type="component" value="Unassembled WGS sequence"/>
</dbReference>
<evidence type="ECO:0000313" key="2">
    <source>
        <dbReference type="EMBL" id="TDL13207.1"/>
    </source>
</evidence>
<name>A0A4Y7PD81_9AGAM</name>
<organism evidence="2 3">
    <name type="scientific">Rickenella mellea</name>
    <dbReference type="NCBI Taxonomy" id="50990"/>
    <lineage>
        <taxon>Eukaryota</taxon>
        <taxon>Fungi</taxon>
        <taxon>Dikarya</taxon>
        <taxon>Basidiomycota</taxon>
        <taxon>Agaricomycotina</taxon>
        <taxon>Agaricomycetes</taxon>
        <taxon>Hymenochaetales</taxon>
        <taxon>Rickenellaceae</taxon>
        <taxon>Rickenella</taxon>
    </lineage>
</organism>
<protein>
    <submittedName>
        <fullName evidence="2">Uncharacterized protein</fullName>
    </submittedName>
</protein>
<dbReference type="EMBL" id="ML170850">
    <property type="protein sequence ID" value="TDL13207.1"/>
    <property type="molecule type" value="Genomic_DNA"/>
</dbReference>
<feature type="region of interest" description="Disordered" evidence="1">
    <location>
        <begin position="1"/>
        <end position="29"/>
    </location>
</feature>
<sequence>MRFHSLNNRLEKVKAKTSAARPPTTGIHRRHRYTPALPEHLTPALFHSTLADSQNALLSSSSSTLPDVLDPDDLVENVRVVTTLLKEDSTDVMICKSLHDLWGSCQDIVRGSADLMFRHRIHRIQLLLTAWFTWRWLYVECAEHIQRFLKPSTDMSVTSGPLLWLFDLTQAVDTHFVQRSPEVLELNPYHFLPGSMEDLDYFEIHSAAKTMPENQLIVNTILECLSFWIGLPESSFYVRGAILDAILTAANSTGILALDPIWIAYTEPWSYAFGDPKNRLGTPENLKCFKNGLTDVVNGSVEQDLDDLSVIVAETLPHFMEHATDLLNRSSSIVITPSATPFPAHSTSSSSNSSSSTSTSRSSSVYLPASSTPPPLPAEITYVP</sequence>